<proteinExistence type="predicted"/>
<gene>
    <name evidence="2" type="ordered locus">Dda3937_04378</name>
</gene>
<keyword evidence="1" id="KW-0812">Transmembrane</keyword>
<dbReference type="KEGG" id="ddd:Dda3937_04378"/>
<evidence type="ECO:0000256" key="1">
    <source>
        <dbReference type="SAM" id="Phobius"/>
    </source>
</evidence>
<dbReference type="HOGENOM" id="CLU_2449867_0_0_6"/>
<keyword evidence="1" id="KW-1133">Transmembrane helix</keyword>
<dbReference type="AlphaFoldDB" id="E0SN78"/>
<dbReference type="eggNOG" id="ENOG502ZP4B">
    <property type="taxonomic scope" value="Bacteria"/>
</dbReference>
<evidence type="ECO:0000313" key="3">
    <source>
        <dbReference type="Proteomes" id="UP000006859"/>
    </source>
</evidence>
<keyword evidence="1" id="KW-0472">Membrane</keyword>
<feature type="transmembrane region" description="Helical" evidence="1">
    <location>
        <begin position="7"/>
        <end position="28"/>
    </location>
</feature>
<dbReference type="STRING" id="198628.Dda3937_04378"/>
<organism evidence="2 3">
    <name type="scientific">Dickeya dadantii (strain 3937)</name>
    <name type="common">Erwinia chrysanthemi (strain 3937)</name>
    <dbReference type="NCBI Taxonomy" id="198628"/>
    <lineage>
        <taxon>Bacteria</taxon>
        <taxon>Pseudomonadati</taxon>
        <taxon>Pseudomonadota</taxon>
        <taxon>Gammaproteobacteria</taxon>
        <taxon>Enterobacterales</taxon>
        <taxon>Pectobacteriaceae</taxon>
        <taxon>Dickeya</taxon>
    </lineage>
</organism>
<keyword evidence="3" id="KW-1185">Reference proteome</keyword>
<sequence>MGKSWRCLYNLRHFALAGIIILSIPVILQVADALAFLLGPSMGLALYGPLQAAFKSARADLSLTPVTYLCKLPGIRCVAAFLQLELFRV</sequence>
<accession>E0SN78</accession>
<protein>
    <submittedName>
        <fullName evidence="2">Uncharacterized protein</fullName>
    </submittedName>
</protein>
<reference evidence="2 3" key="1">
    <citation type="journal article" date="2011" name="J. Bacteriol.">
        <title>Genome sequence of the plant-pathogenic bacterium Dickeya dadantii 3937.</title>
        <authorList>
            <person name="Glasner J.D."/>
            <person name="Yang C.H."/>
            <person name="Reverchon S."/>
            <person name="Hugouvieux-Cotte-Pattat N."/>
            <person name="Condemine G."/>
            <person name="Bohin J.P."/>
            <person name="Van Gijsegem F."/>
            <person name="Yang S."/>
            <person name="Franza T."/>
            <person name="Expert D."/>
            <person name="Plunkett G. III"/>
            <person name="San Francisco M.J."/>
            <person name="Charkowski A.O."/>
            <person name="Py B."/>
            <person name="Bell K."/>
            <person name="Rauscher L."/>
            <person name="Rodriguez-Palenzuela P."/>
            <person name="Toussaint A."/>
            <person name="Holeva M.C."/>
            <person name="He S.Y."/>
            <person name="Douet V."/>
            <person name="Boccara M."/>
            <person name="Blanco C."/>
            <person name="Toth I."/>
            <person name="Anderson B.D."/>
            <person name="Biehl B.S."/>
            <person name="Mau B."/>
            <person name="Flynn S.M."/>
            <person name="Barras F."/>
            <person name="Lindeberg M."/>
            <person name="Birch P.R."/>
            <person name="Tsuyumu S."/>
            <person name="Shi X."/>
            <person name="Hibbing M."/>
            <person name="Yap M.N."/>
            <person name="Carpentier M."/>
            <person name="Dassa E."/>
            <person name="Umehara M."/>
            <person name="Kim J.F."/>
            <person name="Rusch M."/>
            <person name="Soni P."/>
            <person name="Mayhew G.F."/>
            <person name="Fouts D.E."/>
            <person name="Gill S.R."/>
            <person name="Blattner F.R."/>
            <person name="Keen N.T."/>
            <person name="Perna N.T."/>
        </authorList>
    </citation>
    <scope>NUCLEOTIDE SEQUENCE [LARGE SCALE GENOMIC DNA]</scope>
    <source>
        <strain evidence="2 3">3937</strain>
    </source>
</reference>
<dbReference type="Proteomes" id="UP000006859">
    <property type="component" value="Chromosome"/>
</dbReference>
<name>E0SN78_DICD3</name>
<dbReference type="EMBL" id="CP002038">
    <property type="protein sequence ID" value="ADM99524.1"/>
    <property type="molecule type" value="Genomic_DNA"/>
</dbReference>
<evidence type="ECO:0000313" key="2">
    <source>
        <dbReference type="EMBL" id="ADM99524.1"/>
    </source>
</evidence>